<organism evidence="1 2">
    <name type="scientific">Bathymodiolus azoricus thioautotrophic gill symbiont</name>
    <dbReference type="NCBI Taxonomy" id="235205"/>
    <lineage>
        <taxon>Bacteria</taxon>
        <taxon>Pseudomonadati</taxon>
        <taxon>Pseudomonadota</taxon>
        <taxon>Gammaproteobacteria</taxon>
        <taxon>sulfur-oxidizing symbionts</taxon>
    </lineage>
</organism>
<dbReference type="Proteomes" id="UP000198559">
    <property type="component" value="Unassembled WGS sequence"/>
</dbReference>
<dbReference type="AlphaFoldDB" id="A0A1H6LTH8"/>
<accession>A0A1H6LTH8</accession>
<evidence type="ECO:0000313" key="2">
    <source>
        <dbReference type="Proteomes" id="UP000198559"/>
    </source>
</evidence>
<sequence length="47" mass="4857">MWGLHYAGGSGAPTDSGYIEIHSANSVFTAVKADGSIAVWGAELHKP</sequence>
<reference evidence="2" key="1">
    <citation type="submission" date="2016-06" db="EMBL/GenBank/DDBJ databases">
        <authorList>
            <person name="Petersen J."/>
            <person name="Sayavedra L."/>
        </authorList>
    </citation>
    <scope>NUCLEOTIDE SEQUENCE [LARGE SCALE GENOMIC DNA]</scope>
    <source>
        <strain evidence="2">BazSymB</strain>
    </source>
</reference>
<evidence type="ECO:0000313" key="1">
    <source>
        <dbReference type="EMBL" id="SEH91994.1"/>
    </source>
</evidence>
<protein>
    <submittedName>
        <fullName evidence="1">Uncharacterized protein</fullName>
    </submittedName>
</protein>
<dbReference type="EMBL" id="CVUD02000239">
    <property type="protein sequence ID" value="SEH91994.1"/>
    <property type="molecule type" value="Genomic_DNA"/>
</dbReference>
<gene>
    <name evidence="1" type="ORF">BAZSYMB_SCAFFOLD00108_2</name>
</gene>
<proteinExistence type="predicted"/>
<name>A0A1H6LTH8_9GAMM</name>